<dbReference type="Pfam" id="PF00970">
    <property type="entry name" value="FAD_binding_6"/>
    <property type="match status" value="1"/>
</dbReference>
<dbReference type="PANTHER" id="PTHR19370">
    <property type="entry name" value="NADH-CYTOCHROME B5 REDUCTASE"/>
    <property type="match status" value="1"/>
</dbReference>
<organism evidence="8 9">
    <name type="scientific">Atlantisia rogersi</name>
    <name type="common">Inaccessible Island rail</name>
    <dbReference type="NCBI Taxonomy" id="2478892"/>
    <lineage>
        <taxon>Eukaryota</taxon>
        <taxon>Metazoa</taxon>
        <taxon>Chordata</taxon>
        <taxon>Craniata</taxon>
        <taxon>Vertebrata</taxon>
        <taxon>Euteleostomi</taxon>
        <taxon>Archelosauria</taxon>
        <taxon>Archosauria</taxon>
        <taxon>Dinosauria</taxon>
        <taxon>Saurischia</taxon>
        <taxon>Theropoda</taxon>
        <taxon>Coelurosauria</taxon>
        <taxon>Aves</taxon>
        <taxon>Neognathae</taxon>
        <taxon>Neoaves</taxon>
        <taxon>Gruiformes</taxon>
        <taxon>Rallidae</taxon>
        <taxon>Atlantisia</taxon>
    </lineage>
</organism>
<keyword evidence="6" id="KW-1133">Transmembrane helix</keyword>
<dbReference type="Gene3D" id="2.40.30.10">
    <property type="entry name" value="Translation factors"/>
    <property type="match status" value="1"/>
</dbReference>
<feature type="domain" description="Flavoprotein pyridine nucleotide cytochrome reductase-like FAD-binding" evidence="7">
    <location>
        <begin position="46"/>
        <end position="79"/>
    </location>
</feature>
<dbReference type="PANTHER" id="PTHR19370:SF108">
    <property type="entry name" value="NADH-CYTOCHROME B5 REDUCTASE 2"/>
    <property type="match status" value="1"/>
</dbReference>
<protein>
    <submittedName>
        <fullName evidence="8">NB5R2 reductase</fullName>
    </submittedName>
</protein>
<keyword evidence="6" id="KW-0812">Transmembrane</keyword>
<evidence type="ECO:0000256" key="5">
    <source>
        <dbReference type="ARBA" id="ARBA00023002"/>
    </source>
</evidence>
<comment type="cofactor">
    <cofactor evidence="1">
        <name>FAD</name>
        <dbReference type="ChEBI" id="CHEBI:57692"/>
    </cofactor>
</comment>
<keyword evidence="9" id="KW-1185">Reference proteome</keyword>
<dbReference type="InterPro" id="IPR008333">
    <property type="entry name" value="Cbr1-like_FAD-bd_dom"/>
</dbReference>
<keyword evidence="6" id="KW-0472">Membrane</keyword>
<evidence type="ECO:0000256" key="6">
    <source>
        <dbReference type="SAM" id="Phobius"/>
    </source>
</evidence>
<feature type="non-terminal residue" evidence="8">
    <location>
        <position position="79"/>
    </location>
</feature>
<dbReference type="Proteomes" id="UP000518911">
    <property type="component" value="Unassembled WGS sequence"/>
</dbReference>
<dbReference type="GO" id="GO:0071949">
    <property type="term" value="F:FAD binding"/>
    <property type="evidence" value="ECO:0007669"/>
    <property type="project" value="TreeGrafter"/>
</dbReference>
<dbReference type="GO" id="GO:0005739">
    <property type="term" value="C:mitochondrion"/>
    <property type="evidence" value="ECO:0007669"/>
    <property type="project" value="TreeGrafter"/>
</dbReference>
<evidence type="ECO:0000256" key="1">
    <source>
        <dbReference type="ARBA" id="ARBA00001974"/>
    </source>
</evidence>
<evidence type="ECO:0000313" key="9">
    <source>
        <dbReference type="Proteomes" id="UP000518911"/>
    </source>
</evidence>
<evidence type="ECO:0000256" key="4">
    <source>
        <dbReference type="ARBA" id="ARBA00022827"/>
    </source>
</evidence>
<evidence type="ECO:0000256" key="2">
    <source>
        <dbReference type="ARBA" id="ARBA00006105"/>
    </source>
</evidence>
<accession>A0A7L3W6Z2</accession>
<feature type="transmembrane region" description="Helical" evidence="6">
    <location>
        <begin position="6"/>
        <end position="24"/>
    </location>
</feature>
<dbReference type="OrthoDB" id="432685at2759"/>
<dbReference type="InterPro" id="IPR001834">
    <property type="entry name" value="CBR-like"/>
</dbReference>
<evidence type="ECO:0000256" key="3">
    <source>
        <dbReference type="ARBA" id="ARBA00022630"/>
    </source>
</evidence>
<proteinExistence type="inferred from homology"/>
<keyword evidence="5" id="KW-0560">Oxidoreductase</keyword>
<comment type="similarity">
    <text evidence="2">Belongs to the flavoprotein pyridine nucleotide cytochrome reductase family.</text>
</comment>
<keyword evidence="4" id="KW-0274">FAD</keyword>
<evidence type="ECO:0000259" key="7">
    <source>
        <dbReference type="Pfam" id="PF00970"/>
    </source>
</evidence>
<evidence type="ECO:0000313" key="8">
    <source>
        <dbReference type="EMBL" id="NXV71715.1"/>
    </source>
</evidence>
<comment type="caution">
    <text evidence="8">The sequence shown here is derived from an EMBL/GenBank/DDBJ whole genome shotgun (WGS) entry which is preliminary data.</text>
</comment>
<dbReference type="EMBL" id="VZUJ01035375">
    <property type="protein sequence ID" value="NXV71715.1"/>
    <property type="molecule type" value="Genomic_DNA"/>
</dbReference>
<dbReference type="InterPro" id="IPR017938">
    <property type="entry name" value="Riboflavin_synthase-like_b-brl"/>
</dbReference>
<reference evidence="8 9" key="1">
    <citation type="submission" date="2019-09" db="EMBL/GenBank/DDBJ databases">
        <title>Bird 10,000 Genomes (B10K) Project - Family phase.</title>
        <authorList>
            <person name="Zhang G."/>
        </authorList>
    </citation>
    <scope>NUCLEOTIDE SEQUENCE [LARGE SCALE GENOMIC DNA]</scope>
    <source>
        <strain evidence="8">OUT-0055</strain>
        <tissue evidence="8">Blood</tissue>
    </source>
</reference>
<dbReference type="SUPFAM" id="SSF63380">
    <property type="entry name" value="Riboflavin synthase domain-like"/>
    <property type="match status" value="1"/>
</dbReference>
<name>A0A7L3W6Z2_9GRUI</name>
<gene>
    <name evidence="8" type="primary">Cyb5r2_0</name>
    <name evidence="8" type="ORF">ATLROG_R12346</name>
</gene>
<sequence>SSQDAPVAIAVTVVAATALLLLLLRGTGRRASSLVTLQDPLAKYPLRLVDKEEISHDTKKFRFGLTSPDHTLGLPVGKY</sequence>
<dbReference type="GO" id="GO:0016491">
    <property type="term" value="F:oxidoreductase activity"/>
    <property type="evidence" value="ECO:0007669"/>
    <property type="project" value="UniProtKB-KW"/>
</dbReference>
<dbReference type="AlphaFoldDB" id="A0A7L3W6Z2"/>
<feature type="non-terminal residue" evidence="8">
    <location>
        <position position="1"/>
    </location>
</feature>
<keyword evidence="3" id="KW-0285">Flavoprotein</keyword>